<reference evidence="1" key="1">
    <citation type="submission" date="2022-08" db="EMBL/GenBank/DDBJ databases">
        <title>Complete genome sequence of 14 non-tuberculosis mycobacteria type-strains.</title>
        <authorList>
            <person name="Igarashi Y."/>
            <person name="Osugi A."/>
            <person name="Mitarai S."/>
        </authorList>
    </citation>
    <scope>NUCLEOTIDE SEQUENCE</scope>
    <source>
        <strain evidence="1">DSM 45575</strain>
    </source>
</reference>
<protein>
    <submittedName>
        <fullName evidence="1">Uncharacterized protein</fullName>
    </submittedName>
</protein>
<accession>A0ABY3TZS8</accession>
<name>A0ABY3TZS8_9MYCO</name>
<organism evidence="1 2">
    <name type="scientific">Mycolicibacillus parakoreensis</name>
    <dbReference type="NCBI Taxonomy" id="1069221"/>
    <lineage>
        <taxon>Bacteria</taxon>
        <taxon>Bacillati</taxon>
        <taxon>Actinomycetota</taxon>
        <taxon>Actinomycetes</taxon>
        <taxon>Mycobacteriales</taxon>
        <taxon>Mycobacteriaceae</taxon>
        <taxon>Mycolicibacillus</taxon>
    </lineage>
</organism>
<evidence type="ECO:0000313" key="2">
    <source>
        <dbReference type="Proteomes" id="UP001055200"/>
    </source>
</evidence>
<dbReference type="Proteomes" id="UP001055200">
    <property type="component" value="Chromosome"/>
</dbReference>
<gene>
    <name evidence="1" type="ORF">MIU77_09430</name>
</gene>
<sequence>MWCVSGSLALWANAWLAGRAAPDDVLDALSAWAPRHSLAVHDAVSAGRAGLGLPDGQAGGPMAVLATIRRAASAPGAHVGLLAPIPGDVRGLPAGTAFARQALDAGEAVTVSTGDTLIGLVPEASGPPGGGEDPEVRWTVHVLSAPPVSEHPALGAAEYALRDAVRTAADTLGGMIAAAPDTDADPRALVEDLLDDVRAHRLPGHCPARALRVLEQADRVEAIRLVGAELAPSGTQSFSQARITDDTLRELAAGARTARLAAVAAILASARSG</sequence>
<evidence type="ECO:0000313" key="1">
    <source>
        <dbReference type="EMBL" id="ULN51175.1"/>
    </source>
</evidence>
<keyword evidence="2" id="KW-1185">Reference proteome</keyword>
<dbReference type="RefSeq" id="WP_240169459.1">
    <property type="nucleotide sequence ID" value="NZ_CP092365.1"/>
</dbReference>
<dbReference type="EMBL" id="CP092365">
    <property type="protein sequence ID" value="ULN51175.1"/>
    <property type="molecule type" value="Genomic_DNA"/>
</dbReference>
<proteinExistence type="predicted"/>